<sequence>MLEYICNLFLTFTQRQGGGTDMAQEIFKRYEKKYLLTEEQYLGLKRVLEDRMEADAYGVHTISNIYFDTKDFELIRTSLDGPAYKEKLRLRAYGQVNEKSMVFLEMKKKYSGVVYKRRVPMELASAVRYLNDGILPELENQIFREIQYMKQRYRLKPAAYVAYDRVACSCKADQELRVTFDRNIRCRTEGLDLQAGTYGTSLLEEGRVLMEVKIPGAMPVWMSRGFSELGIYPVSFSKYGRYYREYLVNAERLGRCGRDREGGRDCA</sequence>
<dbReference type="CDD" id="cd07750">
    <property type="entry name" value="PolyPPase_VTC_like"/>
    <property type="match status" value="1"/>
</dbReference>
<evidence type="ECO:0000259" key="1">
    <source>
        <dbReference type="Pfam" id="PF09359"/>
    </source>
</evidence>
<dbReference type="GO" id="GO:0006799">
    <property type="term" value="P:polyphosphate biosynthetic process"/>
    <property type="evidence" value="ECO:0007669"/>
    <property type="project" value="UniProtKB-ARBA"/>
</dbReference>
<name>D3AMA1_9FIRM</name>
<dbReference type="Pfam" id="PF09359">
    <property type="entry name" value="VTC"/>
    <property type="match status" value="1"/>
</dbReference>
<dbReference type="AlphaFoldDB" id="D3AMA1"/>
<dbReference type="InterPro" id="IPR033469">
    <property type="entry name" value="CYTH-like_dom_sf"/>
</dbReference>
<evidence type="ECO:0000313" key="3">
    <source>
        <dbReference type="Proteomes" id="UP000004968"/>
    </source>
</evidence>
<organism evidence="2 3">
    <name type="scientific">Hungatella hathewayi DSM 13479</name>
    <dbReference type="NCBI Taxonomy" id="566550"/>
    <lineage>
        <taxon>Bacteria</taxon>
        <taxon>Bacillati</taxon>
        <taxon>Bacillota</taxon>
        <taxon>Clostridia</taxon>
        <taxon>Lachnospirales</taxon>
        <taxon>Lachnospiraceae</taxon>
        <taxon>Hungatella</taxon>
    </lineage>
</organism>
<dbReference type="SUPFAM" id="SSF55154">
    <property type="entry name" value="CYTH-like phosphatases"/>
    <property type="match status" value="1"/>
</dbReference>
<protein>
    <submittedName>
        <fullName evidence="2">VTC domain protein</fullName>
    </submittedName>
</protein>
<dbReference type="Gene3D" id="3.20.100.30">
    <property type="entry name" value="VTC, catalytic tunnel domain"/>
    <property type="match status" value="1"/>
</dbReference>
<dbReference type="Proteomes" id="UP000004968">
    <property type="component" value="Unassembled WGS sequence"/>
</dbReference>
<reference evidence="2 3" key="1">
    <citation type="submission" date="2010-01" db="EMBL/GenBank/DDBJ databases">
        <authorList>
            <person name="Weinstock G."/>
            <person name="Sodergren E."/>
            <person name="Clifton S."/>
            <person name="Fulton L."/>
            <person name="Fulton B."/>
            <person name="Courtney L."/>
            <person name="Fronick C."/>
            <person name="Harrison M."/>
            <person name="Strong C."/>
            <person name="Farmer C."/>
            <person name="Delahaunty K."/>
            <person name="Markovic C."/>
            <person name="Hall O."/>
            <person name="Minx P."/>
            <person name="Tomlinson C."/>
            <person name="Mitreva M."/>
            <person name="Nelson J."/>
            <person name="Hou S."/>
            <person name="Wollam A."/>
            <person name="Pepin K.H."/>
            <person name="Johnson M."/>
            <person name="Bhonagiri V."/>
            <person name="Nash W.E."/>
            <person name="Warren W."/>
            <person name="Chinwalla A."/>
            <person name="Mardis E.R."/>
            <person name="Wilson R.K."/>
        </authorList>
    </citation>
    <scope>NUCLEOTIDE SEQUENCE [LARGE SCALE GENOMIC DNA]</scope>
    <source>
        <strain evidence="2 3">DSM 13479</strain>
    </source>
</reference>
<dbReference type="HOGENOM" id="CLU_072767_1_0_9"/>
<dbReference type="InterPro" id="IPR018966">
    <property type="entry name" value="VTC_domain"/>
</dbReference>
<evidence type="ECO:0000313" key="2">
    <source>
        <dbReference type="EMBL" id="EFC97050.1"/>
    </source>
</evidence>
<accession>D3AMA1</accession>
<gene>
    <name evidence="2" type="ORF">CLOSTHATH_04751</name>
</gene>
<feature type="domain" description="VTC" evidence="1">
    <location>
        <begin position="28"/>
        <end position="240"/>
    </location>
</feature>
<dbReference type="EMBL" id="ACIO01000448">
    <property type="protein sequence ID" value="EFC97050.1"/>
    <property type="molecule type" value="Genomic_DNA"/>
</dbReference>
<proteinExistence type="predicted"/>
<comment type="caution">
    <text evidence="2">The sequence shown here is derived from an EMBL/GenBank/DDBJ whole genome shotgun (WGS) entry which is preliminary data.</text>
</comment>
<dbReference type="InterPro" id="IPR042267">
    <property type="entry name" value="VTC_sf"/>
</dbReference>